<reference evidence="2 3" key="1">
    <citation type="submission" date="2019-12" db="EMBL/GenBank/DDBJ databases">
        <authorList>
            <person name="Scholz U."/>
            <person name="Mascher M."/>
            <person name="Fiebig A."/>
        </authorList>
    </citation>
    <scope>NUCLEOTIDE SEQUENCE</scope>
</reference>
<accession>A0A7I8I881</accession>
<feature type="region of interest" description="Disordered" evidence="1">
    <location>
        <begin position="49"/>
        <end position="70"/>
    </location>
</feature>
<proteinExistence type="predicted"/>
<dbReference type="AlphaFoldDB" id="A0A7I8I881"/>
<organism evidence="2">
    <name type="scientific">Spirodela intermedia</name>
    <name type="common">Intermediate duckweed</name>
    <dbReference type="NCBI Taxonomy" id="51605"/>
    <lineage>
        <taxon>Eukaryota</taxon>
        <taxon>Viridiplantae</taxon>
        <taxon>Streptophyta</taxon>
        <taxon>Embryophyta</taxon>
        <taxon>Tracheophyta</taxon>
        <taxon>Spermatophyta</taxon>
        <taxon>Magnoliopsida</taxon>
        <taxon>Liliopsida</taxon>
        <taxon>Araceae</taxon>
        <taxon>Lemnoideae</taxon>
        <taxon>Spirodela</taxon>
    </lineage>
</organism>
<gene>
    <name evidence="2" type="ORF">SI7747_01000456</name>
</gene>
<evidence type="ECO:0000313" key="2">
    <source>
        <dbReference type="EMBL" id="CAA2614054.1"/>
    </source>
</evidence>
<dbReference type="EMBL" id="LR743588">
    <property type="protein sequence ID" value="CAA2614054.1"/>
    <property type="molecule type" value="Genomic_DNA"/>
</dbReference>
<dbReference type="Proteomes" id="UP001189122">
    <property type="component" value="Unassembled WGS sequence"/>
</dbReference>
<evidence type="ECO:0000256" key="1">
    <source>
        <dbReference type="SAM" id="MobiDB-lite"/>
    </source>
</evidence>
<sequence>MENTTPARRSTSLRRSPCRRRRRSRNIVVDNCAICRNHIMDLCKITASGSSRSTATRGGSGGGELHPVRSPADRLTDWLWSSPKLVGSNYFFEIFYDQKFLVLSM</sequence>
<dbReference type="EMBL" id="CACRZD030000001">
    <property type="protein sequence ID" value="CAA6653866.1"/>
    <property type="molecule type" value="Genomic_DNA"/>
</dbReference>
<protein>
    <submittedName>
        <fullName evidence="2">Uncharacterized protein</fullName>
    </submittedName>
</protein>
<keyword evidence="3" id="KW-1185">Reference proteome</keyword>
<evidence type="ECO:0000313" key="3">
    <source>
        <dbReference type="Proteomes" id="UP001189122"/>
    </source>
</evidence>
<name>A0A7I8I881_SPIIN</name>